<evidence type="ECO:0000256" key="5">
    <source>
        <dbReference type="ARBA" id="ARBA00022692"/>
    </source>
</evidence>
<feature type="transmembrane region" description="Helical" evidence="8">
    <location>
        <begin position="93"/>
        <end position="115"/>
    </location>
</feature>
<evidence type="ECO:0000313" key="11">
    <source>
        <dbReference type="Proteomes" id="UP001055618"/>
    </source>
</evidence>
<keyword evidence="7 8" id="KW-0472">Membrane</keyword>
<keyword evidence="2" id="KW-0813">Transport</keyword>
<keyword evidence="4" id="KW-0997">Cell inner membrane</keyword>
<keyword evidence="3" id="KW-1003">Cell membrane</keyword>
<dbReference type="Gene3D" id="1.10.3720.10">
    <property type="entry name" value="MetI-like"/>
    <property type="match status" value="1"/>
</dbReference>
<evidence type="ECO:0000256" key="8">
    <source>
        <dbReference type="SAM" id="Phobius"/>
    </source>
</evidence>
<feature type="non-terminal residue" evidence="10">
    <location>
        <position position="155"/>
    </location>
</feature>
<name>A0ABT0QVT7_9GAMM</name>
<evidence type="ECO:0000256" key="4">
    <source>
        <dbReference type="ARBA" id="ARBA00022519"/>
    </source>
</evidence>
<evidence type="ECO:0000256" key="2">
    <source>
        <dbReference type="ARBA" id="ARBA00022448"/>
    </source>
</evidence>
<evidence type="ECO:0000256" key="3">
    <source>
        <dbReference type="ARBA" id="ARBA00022475"/>
    </source>
</evidence>
<accession>A0ABT0QVT7</accession>
<keyword evidence="11" id="KW-1185">Reference proteome</keyword>
<dbReference type="SUPFAM" id="SSF161098">
    <property type="entry name" value="MetI-like"/>
    <property type="match status" value="1"/>
</dbReference>
<evidence type="ECO:0000256" key="1">
    <source>
        <dbReference type="ARBA" id="ARBA00004429"/>
    </source>
</evidence>
<dbReference type="PANTHER" id="PTHR43357">
    <property type="entry name" value="INNER MEMBRANE ABC TRANSPORTER PERMEASE PROTEIN YDCV"/>
    <property type="match status" value="1"/>
</dbReference>
<feature type="transmembrane region" description="Helical" evidence="8">
    <location>
        <begin position="127"/>
        <end position="147"/>
    </location>
</feature>
<dbReference type="InterPro" id="IPR000515">
    <property type="entry name" value="MetI-like"/>
</dbReference>
<dbReference type="PANTHER" id="PTHR43357:SF4">
    <property type="entry name" value="INNER MEMBRANE ABC TRANSPORTER PERMEASE PROTEIN YDCV"/>
    <property type="match status" value="1"/>
</dbReference>
<keyword evidence="5 8" id="KW-0812">Transmembrane</keyword>
<dbReference type="Proteomes" id="UP001055618">
    <property type="component" value="Unassembled WGS sequence"/>
</dbReference>
<keyword evidence="6 8" id="KW-1133">Transmembrane helix</keyword>
<dbReference type="EMBL" id="SGPX01000047">
    <property type="protein sequence ID" value="MCL6353884.1"/>
    <property type="molecule type" value="Genomic_DNA"/>
</dbReference>
<evidence type="ECO:0000259" key="9">
    <source>
        <dbReference type="PROSITE" id="PS50928"/>
    </source>
</evidence>
<sequence length="155" mass="17259">MEETLTKTIPVFLNQSKDFFRKPQNLILLIFGVVLSVTTIAPVVTILLDTVAVHPGTIDAMHGPNGFTVFNWKDIFTGSLSSRNFWGPLTNTLLLAIFSCIGAILIGGVFAYLITRTNIKCKKYLNVVFIFPYIMPQWTLALTWINLFKSTAVTG</sequence>
<evidence type="ECO:0000256" key="6">
    <source>
        <dbReference type="ARBA" id="ARBA00022989"/>
    </source>
</evidence>
<dbReference type="PROSITE" id="PS50928">
    <property type="entry name" value="ABC_TM1"/>
    <property type="match status" value="1"/>
</dbReference>
<evidence type="ECO:0000313" key="10">
    <source>
        <dbReference type="EMBL" id="MCL6353884.1"/>
    </source>
</evidence>
<reference evidence="10" key="1">
    <citation type="submission" date="2019-02" db="EMBL/GenBank/DDBJ databases">
        <title>New Zealand Erwinia strains with phe-tRNA free attachment sites.</title>
        <authorList>
            <person name="Nunes-Leite L."/>
            <person name="Pitman A.R."/>
        </authorList>
    </citation>
    <scope>NUCLEOTIDE SEQUENCE</scope>
    <source>
        <strain evidence="10">Ec-143</strain>
    </source>
</reference>
<comment type="subcellular location">
    <subcellularLocation>
        <location evidence="1">Cell inner membrane</location>
        <topology evidence="1">Multi-pass membrane protein</topology>
    </subcellularLocation>
</comment>
<dbReference type="InterPro" id="IPR035906">
    <property type="entry name" value="MetI-like_sf"/>
</dbReference>
<feature type="transmembrane region" description="Helical" evidence="8">
    <location>
        <begin position="26"/>
        <end position="48"/>
    </location>
</feature>
<organism evidence="10 11">
    <name type="scientific">Pectobacterium polaris</name>
    <dbReference type="NCBI Taxonomy" id="2042057"/>
    <lineage>
        <taxon>Bacteria</taxon>
        <taxon>Pseudomonadati</taxon>
        <taxon>Pseudomonadota</taxon>
        <taxon>Gammaproteobacteria</taxon>
        <taxon>Enterobacterales</taxon>
        <taxon>Pectobacteriaceae</taxon>
        <taxon>Pectobacterium</taxon>
    </lineage>
</organism>
<protein>
    <submittedName>
        <fullName evidence="10">Iron ABC transporter permease</fullName>
    </submittedName>
</protein>
<gene>
    <name evidence="10" type="ORF">EXT50_22375</name>
</gene>
<proteinExistence type="predicted"/>
<feature type="domain" description="ABC transmembrane type-1" evidence="9">
    <location>
        <begin position="89"/>
        <end position="155"/>
    </location>
</feature>
<evidence type="ECO:0000256" key="7">
    <source>
        <dbReference type="ARBA" id="ARBA00023136"/>
    </source>
</evidence>
<comment type="caution">
    <text evidence="10">The sequence shown here is derived from an EMBL/GenBank/DDBJ whole genome shotgun (WGS) entry which is preliminary data.</text>
</comment>